<gene>
    <name evidence="2" type="ORF">ACH5RR_000437</name>
</gene>
<organism evidence="2 3">
    <name type="scientific">Cinchona calisaya</name>
    <dbReference type="NCBI Taxonomy" id="153742"/>
    <lineage>
        <taxon>Eukaryota</taxon>
        <taxon>Viridiplantae</taxon>
        <taxon>Streptophyta</taxon>
        <taxon>Embryophyta</taxon>
        <taxon>Tracheophyta</taxon>
        <taxon>Spermatophyta</taxon>
        <taxon>Magnoliopsida</taxon>
        <taxon>eudicotyledons</taxon>
        <taxon>Gunneridae</taxon>
        <taxon>Pentapetalae</taxon>
        <taxon>asterids</taxon>
        <taxon>lamiids</taxon>
        <taxon>Gentianales</taxon>
        <taxon>Rubiaceae</taxon>
        <taxon>Cinchonoideae</taxon>
        <taxon>Cinchoneae</taxon>
        <taxon>Cinchona</taxon>
    </lineage>
</organism>
<dbReference type="Proteomes" id="UP001630127">
    <property type="component" value="Unassembled WGS sequence"/>
</dbReference>
<evidence type="ECO:0000256" key="1">
    <source>
        <dbReference type="SAM" id="MobiDB-lite"/>
    </source>
</evidence>
<name>A0ABD3B0W7_9GENT</name>
<feature type="compositionally biased region" description="Polar residues" evidence="1">
    <location>
        <begin position="79"/>
        <end position="97"/>
    </location>
</feature>
<evidence type="ECO:0000313" key="2">
    <source>
        <dbReference type="EMBL" id="KAL3537071.1"/>
    </source>
</evidence>
<proteinExistence type="predicted"/>
<comment type="caution">
    <text evidence="2">The sequence shown here is derived from an EMBL/GenBank/DDBJ whole genome shotgun (WGS) entry which is preliminary data.</text>
</comment>
<sequence length="134" mass="14839">MTYQHVFFPIPNDSGWVDTKSDPMGLLKSEKHLAGRKSEEEKGLMRKEQLPVIELVRKAHQCIAATIVTLITMSEEQGAESSNSQGIDIGFNPNNGNLDGDRDHGSKDANQIWSPAVFKSSCLYLDFSFCATYG</sequence>
<accession>A0ABD3B0W7</accession>
<keyword evidence="3" id="KW-1185">Reference proteome</keyword>
<dbReference type="EMBL" id="JBJUIK010000001">
    <property type="protein sequence ID" value="KAL3537071.1"/>
    <property type="molecule type" value="Genomic_DNA"/>
</dbReference>
<evidence type="ECO:0000313" key="3">
    <source>
        <dbReference type="Proteomes" id="UP001630127"/>
    </source>
</evidence>
<protein>
    <submittedName>
        <fullName evidence="2">Uncharacterized protein</fullName>
    </submittedName>
</protein>
<feature type="region of interest" description="Disordered" evidence="1">
    <location>
        <begin position="79"/>
        <end position="106"/>
    </location>
</feature>
<reference evidence="2 3" key="1">
    <citation type="submission" date="2024-11" db="EMBL/GenBank/DDBJ databases">
        <title>A near-complete genome assembly of Cinchona calisaya.</title>
        <authorList>
            <person name="Lian D.C."/>
            <person name="Zhao X.W."/>
            <person name="Wei L."/>
        </authorList>
    </citation>
    <scope>NUCLEOTIDE SEQUENCE [LARGE SCALE GENOMIC DNA]</scope>
    <source>
        <tissue evidence="2">Nenye</tissue>
    </source>
</reference>
<dbReference type="AlphaFoldDB" id="A0ABD3B0W7"/>